<dbReference type="AlphaFoldDB" id="A0A0M3QKN6"/>
<sequence length="173" mass="17813">MARGRPGLLAGQRGSVAAGPGALATEGVQALSRLLPGGGAAHTNEWANRAPAAPILLFLDDVDPVHAQCTGLVQHLLMALPAMRELVTSRQALGLGEEHVLRLSPLTTATPAGRSGHAPAVELFLERARRRVVAGILAPGRGRRGFCGDGVGEATGDDEAPVASASVRSCHRM</sequence>
<proteinExistence type="predicted"/>
<evidence type="ECO:0000313" key="2">
    <source>
        <dbReference type="Proteomes" id="UP000060513"/>
    </source>
</evidence>
<dbReference type="EMBL" id="CP011340">
    <property type="protein sequence ID" value="ALC25073.1"/>
    <property type="molecule type" value="Genomic_DNA"/>
</dbReference>
<organism evidence="1">
    <name type="scientific">Streptomyces pristinaespiralis</name>
    <dbReference type="NCBI Taxonomy" id="38300"/>
    <lineage>
        <taxon>Bacteria</taxon>
        <taxon>Bacillati</taxon>
        <taxon>Actinomycetota</taxon>
        <taxon>Actinomycetes</taxon>
        <taxon>Kitasatosporales</taxon>
        <taxon>Streptomycetaceae</taxon>
        <taxon>Streptomyces</taxon>
    </lineage>
</organism>
<dbReference type="Proteomes" id="UP000060513">
    <property type="component" value="Chromosome"/>
</dbReference>
<dbReference type="PATRIC" id="fig|38300.4.peg.7077"/>
<name>A0A0M3QKN6_STRPR</name>
<dbReference type="KEGG" id="spri:SPRI_6767"/>
<accession>A0A0M3QKN6</accession>
<evidence type="ECO:0000313" key="1">
    <source>
        <dbReference type="EMBL" id="ALC25073.1"/>
    </source>
</evidence>
<dbReference type="STRING" id="38300.SPRI_6767"/>
<dbReference type="RefSeq" id="WP_005321052.1">
    <property type="nucleotide sequence ID" value="NZ_CP011340.1"/>
</dbReference>
<protein>
    <submittedName>
        <fullName evidence="1">LuxR family transcriptional regulator</fullName>
    </submittedName>
</protein>
<reference evidence="1 2" key="1">
    <citation type="submission" date="2015-08" db="EMBL/GenBank/DDBJ databases">
        <title>Genome sequence of the pristinamycin over-producing bacterium Streptomyces pristinaespiralis HCCB10218.</title>
        <authorList>
            <person name="Tian J."/>
            <person name="Yang J."/>
            <person name="Li L."/>
            <person name="Ruan L."/>
            <person name="Wei W."/>
            <person name="Zheng G."/>
            <person name="Wei Z."/>
            <person name="Yang S."/>
            <person name="Ge M."/>
            <person name="Jiang W."/>
            <person name="Lu Y."/>
        </authorList>
    </citation>
    <scope>NUCLEOTIDE SEQUENCE [LARGE SCALE GENOMIC DNA]</scope>
    <source>
        <strain evidence="1 2">HCCB 10218</strain>
    </source>
</reference>
<gene>
    <name evidence="1" type="ORF">SPRI_6767</name>
</gene>
<dbReference type="GeneID" id="97232193"/>